<sequence length="227" mass="27125">MVGCGFTVCIFILMSLLNLQNIEKELKRRHQHPYKWFRKQNDAWDNYTNFIYRTSSWDTLVQKIAIVAEAQELDKQQFFQYAANRWYNFWSAQTVEQIFAEMEGIEPAEEVRDSEKDFYLLGIPFDHKTSVFPKQFEKSFEYAQSHKGELIEWLYKNQSTQKRHHFKNRLFIVVFERTGEHWKLKAELTLLKKAIEKYVAAFKPAQLHSFTFADGQTTLSDIIWVSK</sequence>
<accession>A0A5C6Z6E9</accession>
<organism evidence="1 2">
    <name type="scientific">Aequorivita antarctica</name>
    <dbReference type="NCBI Taxonomy" id="153266"/>
    <lineage>
        <taxon>Bacteria</taxon>
        <taxon>Pseudomonadati</taxon>
        <taxon>Bacteroidota</taxon>
        <taxon>Flavobacteriia</taxon>
        <taxon>Flavobacteriales</taxon>
        <taxon>Flavobacteriaceae</taxon>
        <taxon>Aequorivita</taxon>
    </lineage>
</organism>
<dbReference type="AlphaFoldDB" id="A0A5C6Z6E9"/>
<keyword evidence="2" id="KW-1185">Reference proteome</keyword>
<proteinExistence type="predicted"/>
<comment type="caution">
    <text evidence="1">The sequence shown here is derived from an EMBL/GenBank/DDBJ whole genome shotgun (WGS) entry which is preliminary data.</text>
</comment>
<gene>
    <name evidence="1" type="ORF">ESU54_00960</name>
</gene>
<reference evidence="1 2" key="1">
    <citation type="submission" date="2019-08" db="EMBL/GenBank/DDBJ databases">
        <title>Genome of Aequorivita antarctica SW49 (type strain).</title>
        <authorList>
            <person name="Bowman J.P."/>
        </authorList>
    </citation>
    <scope>NUCLEOTIDE SEQUENCE [LARGE SCALE GENOMIC DNA]</scope>
    <source>
        <strain evidence="1 2">SW49</strain>
    </source>
</reference>
<evidence type="ECO:0000313" key="2">
    <source>
        <dbReference type="Proteomes" id="UP000321497"/>
    </source>
</evidence>
<name>A0A5C6Z6E9_9FLAO</name>
<protein>
    <submittedName>
        <fullName evidence="1">Uncharacterized protein</fullName>
    </submittedName>
</protein>
<dbReference type="OrthoDB" id="378656at2"/>
<evidence type="ECO:0000313" key="1">
    <source>
        <dbReference type="EMBL" id="TXD75111.1"/>
    </source>
</evidence>
<dbReference type="EMBL" id="VORT01000001">
    <property type="protein sequence ID" value="TXD75111.1"/>
    <property type="molecule type" value="Genomic_DNA"/>
</dbReference>
<dbReference type="Proteomes" id="UP000321497">
    <property type="component" value="Unassembled WGS sequence"/>
</dbReference>